<dbReference type="SUPFAM" id="SSF53335">
    <property type="entry name" value="S-adenosyl-L-methionine-dependent methyltransferases"/>
    <property type="match status" value="1"/>
</dbReference>
<proteinExistence type="predicted"/>
<dbReference type="InterPro" id="IPR022642">
    <property type="entry name" value="CheR_C"/>
</dbReference>
<dbReference type="GO" id="GO:0032259">
    <property type="term" value="P:methylation"/>
    <property type="evidence" value="ECO:0007669"/>
    <property type="project" value="UniProtKB-KW"/>
</dbReference>
<sequence length="266" mass="28078">MPPVPQVTIPPLALDTCRLIGANPAGPVGARLIEACGALSPQRTLATGTERDALVSMLIDGATNRETYFFRDRRQLGLMAALLRDDASPGVPLTLWSAGCATGEEAYSLAIMLRAKGLPANVTGTDVSRQALTTAVAAQYRTGQMSSCREVRTEDETYLPAMPDGRRTVAGEIRAAVRFVEHNILSGILPPPQRFDAVVCRNVLIYMDAASRSVALRALASAVRPGGLLLLGPGDVAPPVDPAALGFRALFRDGAGVFIKGKSDGR</sequence>
<dbReference type="EMBL" id="BJYZ01000003">
    <property type="protein sequence ID" value="GEO36891.1"/>
    <property type="molecule type" value="Genomic_DNA"/>
</dbReference>
<reference evidence="5 6" key="1">
    <citation type="submission" date="2019-07" db="EMBL/GenBank/DDBJ databases">
        <title>Whole genome shotgun sequence of Skermanella aerolata NBRC 106429.</title>
        <authorList>
            <person name="Hosoyama A."/>
            <person name="Uohara A."/>
            <person name="Ohji S."/>
            <person name="Ichikawa N."/>
        </authorList>
    </citation>
    <scope>NUCLEOTIDE SEQUENCE [LARGE SCALE GENOMIC DNA]</scope>
    <source>
        <strain evidence="5 6">NBRC 106429</strain>
    </source>
</reference>
<evidence type="ECO:0000256" key="1">
    <source>
        <dbReference type="ARBA" id="ARBA00022603"/>
    </source>
</evidence>
<dbReference type="PROSITE" id="PS50123">
    <property type="entry name" value="CHER"/>
    <property type="match status" value="1"/>
</dbReference>
<dbReference type="Proteomes" id="UP000321523">
    <property type="component" value="Unassembled WGS sequence"/>
</dbReference>
<dbReference type="Pfam" id="PF01739">
    <property type="entry name" value="CheR"/>
    <property type="match status" value="1"/>
</dbReference>
<dbReference type="Gene3D" id="3.40.50.150">
    <property type="entry name" value="Vaccinia Virus protein VP39"/>
    <property type="match status" value="1"/>
</dbReference>
<dbReference type="GO" id="GO:0008757">
    <property type="term" value="F:S-adenosylmethionine-dependent methyltransferase activity"/>
    <property type="evidence" value="ECO:0007669"/>
    <property type="project" value="InterPro"/>
</dbReference>
<keyword evidence="6" id="KW-1185">Reference proteome</keyword>
<dbReference type="InterPro" id="IPR000780">
    <property type="entry name" value="CheR_MeTrfase"/>
</dbReference>
<dbReference type="OrthoDB" id="9816309at2"/>
<dbReference type="PANTHER" id="PTHR24422">
    <property type="entry name" value="CHEMOTAXIS PROTEIN METHYLTRANSFERASE"/>
    <property type="match status" value="1"/>
</dbReference>
<dbReference type="AlphaFoldDB" id="A0A512DK86"/>
<protein>
    <recommendedName>
        <fullName evidence="4">CheR-type methyltransferase domain-containing protein</fullName>
    </recommendedName>
</protein>
<dbReference type="InterPro" id="IPR050903">
    <property type="entry name" value="Bact_Chemotaxis_MeTrfase"/>
</dbReference>
<accession>A0A512DK86</accession>
<gene>
    <name evidence="5" type="ORF">SAE02_10390</name>
</gene>
<evidence type="ECO:0000259" key="4">
    <source>
        <dbReference type="PROSITE" id="PS50123"/>
    </source>
</evidence>
<evidence type="ECO:0000313" key="5">
    <source>
        <dbReference type="EMBL" id="GEO36891.1"/>
    </source>
</evidence>
<dbReference type="InterPro" id="IPR029063">
    <property type="entry name" value="SAM-dependent_MTases_sf"/>
</dbReference>
<evidence type="ECO:0000256" key="2">
    <source>
        <dbReference type="ARBA" id="ARBA00022679"/>
    </source>
</evidence>
<keyword evidence="3" id="KW-0949">S-adenosyl-L-methionine</keyword>
<keyword evidence="1" id="KW-0489">Methyltransferase</keyword>
<dbReference type="PANTHER" id="PTHR24422:SF19">
    <property type="entry name" value="CHEMOTAXIS PROTEIN METHYLTRANSFERASE"/>
    <property type="match status" value="1"/>
</dbReference>
<dbReference type="RefSeq" id="WP_052830818.1">
    <property type="nucleotide sequence ID" value="NZ_BJYZ01000003.1"/>
</dbReference>
<feature type="domain" description="CheR-type methyltransferase" evidence="4">
    <location>
        <begin position="45"/>
        <end position="263"/>
    </location>
</feature>
<dbReference type="PRINTS" id="PR00996">
    <property type="entry name" value="CHERMTFRASE"/>
</dbReference>
<dbReference type="SMART" id="SM00138">
    <property type="entry name" value="MeTrc"/>
    <property type="match status" value="1"/>
</dbReference>
<evidence type="ECO:0000313" key="6">
    <source>
        <dbReference type="Proteomes" id="UP000321523"/>
    </source>
</evidence>
<keyword evidence="2" id="KW-0808">Transferase</keyword>
<evidence type="ECO:0000256" key="3">
    <source>
        <dbReference type="ARBA" id="ARBA00022691"/>
    </source>
</evidence>
<name>A0A512DK86_9PROT</name>
<comment type="caution">
    <text evidence="5">The sequence shown here is derived from an EMBL/GenBank/DDBJ whole genome shotgun (WGS) entry which is preliminary data.</text>
</comment>
<organism evidence="5 6">
    <name type="scientific">Skermanella aerolata</name>
    <dbReference type="NCBI Taxonomy" id="393310"/>
    <lineage>
        <taxon>Bacteria</taxon>
        <taxon>Pseudomonadati</taxon>
        <taxon>Pseudomonadota</taxon>
        <taxon>Alphaproteobacteria</taxon>
        <taxon>Rhodospirillales</taxon>
        <taxon>Azospirillaceae</taxon>
        <taxon>Skermanella</taxon>
    </lineage>
</organism>